<feature type="transmembrane region" description="Helical" evidence="1">
    <location>
        <begin position="134"/>
        <end position="157"/>
    </location>
</feature>
<feature type="transmembrane region" description="Helical" evidence="1">
    <location>
        <begin position="41"/>
        <end position="74"/>
    </location>
</feature>
<evidence type="ECO:0000313" key="4">
    <source>
        <dbReference type="EMBL" id="CAF4349509.1"/>
    </source>
</evidence>
<gene>
    <name evidence="4" type="ORF">HFQ381_LOCUS16650</name>
    <name evidence="2" type="ORF">LUA448_LOCUS31589</name>
    <name evidence="5" type="ORF">QYT958_LOCUS4774</name>
    <name evidence="6" type="ORF">TSG867_LOCUS31770</name>
    <name evidence="3" type="ORF">UJA718_LOCUS5520</name>
</gene>
<reference evidence="3" key="1">
    <citation type="submission" date="2021-02" db="EMBL/GenBank/DDBJ databases">
        <authorList>
            <person name="Nowell W R."/>
        </authorList>
    </citation>
    <scope>NUCLEOTIDE SEQUENCE</scope>
</reference>
<dbReference type="Proteomes" id="UP000663873">
    <property type="component" value="Unassembled WGS sequence"/>
</dbReference>
<dbReference type="Proteomes" id="UP000663848">
    <property type="component" value="Unassembled WGS sequence"/>
</dbReference>
<sequence length="199" mass="23053">MPSVLGLRTKTLIALACIDRFLITNDRAIFRGLSTPMRAKYTILLSIVFWPIFYSHIAMMTTIIAGQLGVFGYLTYRNMRKRYNCVQPILPNVATTNISIRRRDPELLIIVITEICVYIITFSIYLQIELFIRSIVLLLSSLLFITFAAPIYIYLVASKTFRRDFKHLVVNFFRKLTKQTVIQIAPRVTNHTLAQVPRF</sequence>
<evidence type="ECO:0000313" key="3">
    <source>
        <dbReference type="EMBL" id="CAF4184365.1"/>
    </source>
</evidence>
<keyword evidence="1" id="KW-0472">Membrane</keyword>
<dbReference type="EMBL" id="CAJOBP010000484">
    <property type="protein sequence ID" value="CAF4184365.1"/>
    <property type="molecule type" value="Genomic_DNA"/>
</dbReference>
<evidence type="ECO:0000256" key="1">
    <source>
        <dbReference type="SAM" id="Phobius"/>
    </source>
</evidence>
<proteinExistence type="predicted"/>
<feature type="transmembrane region" description="Helical" evidence="1">
    <location>
        <begin position="107"/>
        <end position="128"/>
    </location>
</feature>
<name>A0A820A7X2_9BILA</name>
<keyword evidence="7" id="KW-1185">Reference proteome</keyword>
<evidence type="ECO:0000313" key="2">
    <source>
        <dbReference type="EMBL" id="CAF3624303.1"/>
    </source>
</evidence>
<organism evidence="3 7">
    <name type="scientific">Rotaria socialis</name>
    <dbReference type="NCBI Taxonomy" id="392032"/>
    <lineage>
        <taxon>Eukaryota</taxon>
        <taxon>Metazoa</taxon>
        <taxon>Spiralia</taxon>
        <taxon>Gnathifera</taxon>
        <taxon>Rotifera</taxon>
        <taxon>Eurotatoria</taxon>
        <taxon>Bdelloidea</taxon>
        <taxon>Philodinida</taxon>
        <taxon>Philodinidae</taxon>
        <taxon>Rotaria</taxon>
    </lineage>
</organism>
<evidence type="ECO:0000313" key="7">
    <source>
        <dbReference type="Proteomes" id="UP000663873"/>
    </source>
</evidence>
<dbReference type="EMBL" id="CAJOBO010001191">
    <property type="protein sequence ID" value="CAF4349509.1"/>
    <property type="molecule type" value="Genomic_DNA"/>
</dbReference>
<dbReference type="Proteomes" id="UP000663851">
    <property type="component" value="Unassembled WGS sequence"/>
</dbReference>
<keyword evidence="1" id="KW-0812">Transmembrane</keyword>
<evidence type="ECO:0000313" key="5">
    <source>
        <dbReference type="EMBL" id="CAF4502139.1"/>
    </source>
</evidence>
<protein>
    <submittedName>
        <fullName evidence="3">Uncharacterized protein</fullName>
    </submittedName>
</protein>
<dbReference type="EMBL" id="CAJOBR010000378">
    <property type="protein sequence ID" value="CAF4502139.1"/>
    <property type="molecule type" value="Genomic_DNA"/>
</dbReference>
<evidence type="ECO:0000313" key="6">
    <source>
        <dbReference type="EMBL" id="CAF4669153.1"/>
    </source>
</evidence>
<keyword evidence="1" id="KW-1133">Transmembrane helix</keyword>
<dbReference type="AlphaFoldDB" id="A0A820A7X2"/>
<dbReference type="Proteomes" id="UP000663833">
    <property type="component" value="Unassembled WGS sequence"/>
</dbReference>
<dbReference type="Proteomes" id="UP000663862">
    <property type="component" value="Unassembled WGS sequence"/>
</dbReference>
<accession>A0A820A7X2</accession>
<comment type="caution">
    <text evidence="3">The sequence shown here is derived from an EMBL/GenBank/DDBJ whole genome shotgun (WGS) entry which is preliminary data.</text>
</comment>
<dbReference type="EMBL" id="CAJOBQ010006244">
    <property type="protein sequence ID" value="CAF4669153.1"/>
    <property type="molecule type" value="Genomic_DNA"/>
</dbReference>
<dbReference type="EMBL" id="CAJNYD010004701">
    <property type="protein sequence ID" value="CAF3624303.1"/>
    <property type="molecule type" value="Genomic_DNA"/>
</dbReference>